<keyword evidence="1" id="KW-0472">Membrane</keyword>
<comment type="caution">
    <text evidence="2">The sequence shown here is derived from an EMBL/GenBank/DDBJ whole genome shotgun (WGS) entry which is preliminary data.</text>
</comment>
<feature type="non-terminal residue" evidence="2">
    <location>
        <position position="81"/>
    </location>
</feature>
<evidence type="ECO:0000256" key="1">
    <source>
        <dbReference type="SAM" id="Phobius"/>
    </source>
</evidence>
<keyword evidence="1" id="KW-0812">Transmembrane</keyword>
<organism evidence="2">
    <name type="scientific">marine sediment metagenome</name>
    <dbReference type="NCBI Taxonomy" id="412755"/>
    <lineage>
        <taxon>unclassified sequences</taxon>
        <taxon>metagenomes</taxon>
        <taxon>ecological metagenomes</taxon>
    </lineage>
</organism>
<keyword evidence="1" id="KW-1133">Transmembrane helix</keyword>
<reference evidence="2" key="1">
    <citation type="journal article" date="2014" name="Front. Microbiol.">
        <title>High frequency of phylogenetically diverse reductive dehalogenase-homologous genes in deep subseafloor sedimentary metagenomes.</title>
        <authorList>
            <person name="Kawai M."/>
            <person name="Futagami T."/>
            <person name="Toyoda A."/>
            <person name="Takaki Y."/>
            <person name="Nishi S."/>
            <person name="Hori S."/>
            <person name="Arai W."/>
            <person name="Tsubouchi T."/>
            <person name="Morono Y."/>
            <person name="Uchiyama I."/>
            <person name="Ito T."/>
            <person name="Fujiyama A."/>
            <person name="Inagaki F."/>
            <person name="Takami H."/>
        </authorList>
    </citation>
    <scope>NUCLEOTIDE SEQUENCE</scope>
    <source>
        <strain evidence="2">Expedition CK06-06</strain>
    </source>
</reference>
<proteinExistence type="predicted"/>
<sequence length="81" mass="8737">TLLTIYHRTTVSEKGTGQFTFVEPGKTTGVVKTKFQGVRIMKKALPIIIALVVIAIVFVGIGIVNKGKTTSQRRIAVIPKG</sequence>
<feature type="transmembrane region" description="Helical" evidence="1">
    <location>
        <begin position="44"/>
        <end position="64"/>
    </location>
</feature>
<gene>
    <name evidence="2" type="ORF">S03H2_26807</name>
</gene>
<dbReference type="EMBL" id="BARU01015725">
    <property type="protein sequence ID" value="GAH54728.1"/>
    <property type="molecule type" value="Genomic_DNA"/>
</dbReference>
<evidence type="ECO:0000313" key="2">
    <source>
        <dbReference type="EMBL" id="GAH54728.1"/>
    </source>
</evidence>
<feature type="non-terminal residue" evidence="2">
    <location>
        <position position="1"/>
    </location>
</feature>
<protein>
    <submittedName>
        <fullName evidence="2">Uncharacterized protein</fullName>
    </submittedName>
</protein>
<dbReference type="AlphaFoldDB" id="X1IAX4"/>
<name>X1IAX4_9ZZZZ</name>
<accession>X1IAX4</accession>